<evidence type="ECO:0000313" key="6">
    <source>
        <dbReference type="WBParaSite" id="PSAMB.scaffold184size68255.g3282.t1"/>
    </source>
</evidence>
<dbReference type="WBParaSite" id="PSAMB.scaffold184size68255.g3282.t1">
    <property type="protein sequence ID" value="PSAMB.scaffold184size68255.g3282.t1"/>
    <property type="gene ID" value="PSAMB.scaffold184size68255.g3282"/>
</dbReference>
<keyword evidence="3" id="KW-0675">Receptor</keyword>
<evidence type="ECO:0000256" key="3">
    <source>
        <dbReference type="ARBA" id="ARBA00023170"/>
    </source>
</evidence>
<reference evidence="6" key="1">
    <citation type="submission" date="2022-11" db="UniProtKB">
        <authorList>
            <consortium name="WormBaseParasite"/>
        </authorList>
    </citation>
    <scope>IDENTIFICATION</scope>
</reference>
<dbReference type="InterPro" id="IPR035500">
    <property type="entry name" value="NHR-like_dom_sf"/>
</dbReference>
<dbReference type="Pfam" id="PF00104">
    <property type="entry name" value="Hormone_recep"/>
    <property type="match status" value="1"/>
</dbReference>
<dbReference type="SUPFAM" id="SSF48508">
    <property type="entry name" value="Nuclear receptor ligand-binding domain"/>
    <property type="match status" value="1"/>
</dbReference>
<evidence type="ECO:0000259" key="4">
    <source>
        <dbReference type="Pfam" id="PF00104"/>
    </source>
</evidence>
<dbReference type="Gene3D" id="1.10.565.10">
    <property type="entry name" value="Retinoid X Receptor"/>
    <property type="match status" value="1"/>
</dbReference>
<keyword evidence="5" id="KW-1185">Reference proteome</keyword>
<sequence>MNFNEVATMKNYLTIVESEPKFVANYLNSSGVFLGLTASDTMAVFKNYIITARLAEQAYFVALHGERFNDRFVLLDGSFVIVSQTELTRFYGSGKTSAGQPVLMDPSFLARMSLPSATFHVKELIPGFQQLRLSDQEFAALLNLILWDTEANNNCLDTEI</sequence>
<dbReference type="InterPro" id="IPR000536">
    <property type="entry name" value="Nucl_hrmn_rcpt_lig-bd"/>
</dbReference>
<evidence type="ECO:0000256" key="2">
    <source>
        <dbReference type="ARBA" id="ARBA00023163"/>
    </source>
</evidence>
<accession>A0A914VDR9</accession>
<protein>
    <submittedName>
        <fullName evidence="6">NR LBD domain-containing protein</fullName>
    </submittedName>
</protein>
<dbReference type="AlphaFoldDB" id="A0A914VDR9"/>
<evidence type="ECO:0000256" key="1">
    <source>
        <dbReference type="ARBA" id="ARBA00023015"/>
    </source>
</evidence>
<name>A0A914VDR9_9BILA</name>
<feature type="domain" description="NR LBD" evidence="4">
    <location>
        <begin position="1"/>
        <end position="151"/>
    </location>
</feature>
<keyword evidence="1" id="KW-0805">Transcription regulation</keyword>
<organism evidence="5 6">
    <name type="scientific">Plectus sambesii</name>
    <dbReference type="NCBI Taxonomy" id="2011161"/>
    <lineage>
        <taxon>Eukaryota</taxon>
        <taxon>Metazoa</taxon>
        <taxon>Ecdysozoa</taxon>
        <taxon>Nematoda</taxon>
        <taxon>Chromadorea</taxon>
        <taxon>Plectida</taxon>
        <taxon>Plectina</taxon>
        <taxon>Plectoidea</taxon>
        <taxon>Plectidae</taxon>
        <taxon>Plectus</taxon>
    </lineage>
</organism>
<dbReference type="Proteomes" id="UP000887566">
    <property type="component" value="Unplaced"/>
</dbReference>
<keyword evidence="2" id="KW-0804">Transcription</keyword>
<evidence type="ECO:0000313" key="5">
    <source>
        <dbReference type="Proteomes" id="UP000887566"/>
    </source>
</evidence>
<proteinExistence type="predicted"/>